<proteinExistence type="predicted"/>
<evidence type="ECO:0000256" key="8">
    <source>
        <dbReference type="ARBA" id="ARBA00023180"/>
    </source>
</evidence>
<name>A0A3Q0DJW4_CARSF</name>
<evidence type="ECO:0000256" key="7">
    <source>
        <dbReference type="ARBA" id="ARBA00023170"/>
    </source>
</evidence>
<dbReference type="Proteomes" id="UP000189704">
    <property type="component" value="Unplaced"/>
</dbReference>
<dbReference type="Pfam" id="PF00059">
    <property type="entry name" value="Lectin_C"/>
    <property type="match status" value="1"/>
</dbReference>
<accession>A0A3Q0DJW4</accession>
<protein>
    <submittedName>
        <fullName evidence="12">NKG2-A/NKG2-B type II integral membrane protein-like</fullName>
    </submittedName>
</protein>
<dbReference type="OrthoDB" id="10059571at2759"/>
<dbReference type="GO" id="GO:0045954">
    <property type="term" value="P:positive regulation of natural killer cell mediated cytotoxicity"/>
    <property type="evidence" value="ECO:0007669"/>
    <property type="project" value="TreeGrafter"/>
</dbReference>
<dbReference type="InterPro" id="IPR016187">
    <property type="entry name" value="CTDL_fold"/>
</dbReference>
<dbReference type="GO" id="GO:0002223">
    <property type="term" value="P:stimulatory C-type lectin receptor signaling pathway"/>
    <property type="evidence" value="ECO:0007669"/>
    <property type="project" value="TreeGrafter"/>
</dbReference>
<evidence type="ECO:0000256" key="3">
    <source>
        <dbReference type="ARBA" id="ARBA00022734"/>
    </source>
</evidence>
<dbReference type="PANTHER" id="PTHR22800">
    <property type="entry name" value="C-TYPE LECTIN PROTEINS"/>
    <property type="match status" value="1"/>
</dbReference>
<dbReference type="InterPro" id="IPR050919">
    <property type="entry name" value="NKG2/CD94_NK_receptors"/>
</dbReference>
<evidence type="ECO:0000256" key="5">
    <source>
        <dbReference type="ARBA" id="ARBA00022989"/>
    </source>
</evidence>
<keyword evidence="6 9" id="KW-0472">Membrane</keyword>
<evidence type="ECO:0000256" key="6">
    <source>
        <dbReference type="ARBA" id="ARBA00023136"/>
    </source>
</evidence>
<dbReference type="AlphaFoldDB" id="A0A3Q0DJW4"/>
<dbReference type="Gene3D" id="3.10.100.10">
    <property type="entry name" value="Mannose-Binding Protein A, subunit A"/>
    <property type="match status" value="1"/>
</dbReference>
<keyword evidence="8" id="KW-0325">Glycoprotein</keyword>
<keyword evidence="2 9" id="KW-0812">Transmembrane</keyword>
<comment type="subcellular location">
    <subcellularLocation>
        <location evidence="1">Membrane</location>
        <topology evidence="1">Single-pass type II membrane protein</topology>
    </subcellularLocation>
</comment>
<dbReference type="InterPro" id="IPR001304">
    <property type="entry name" value="C-type_lectin-like"/>
</dbReference>
<feature type="transmembrane region" description="Helical" evidence="9">
    <location>
        <begin position="71"/>
        <end position="93"/>
    </location>
</feature>
<dbReference type="CDD" id="cd03593">
    <property type="entry name" value="CLECT_NK_receptors_like"/>
    <property type="match status" value="1"/>
</dbReference>
<evidence type="ECO:0000256" key="2">
    <source>
        <dbReference type="ARBA" id="ARBA00022692"/>
    </source>
</evidence>
<evidence type="ECO:0000313" key="12">
    <source>
        <dbReference type="RefSeq" id="XP_021564799.1"/>
    </source>
</evidence>
<keyword evidence="5 9" id="KW-1133">Transmembrane helix</keyword>
<feature type="domain" description="C-type lectin" evidence="10">
    <location>
        <begin position="125"/>
        <end position="187"/>
    </location>
</feature>
<dbReference type="GO" id="GO:0016020">
    <property type="term" value="C:membrane"/>
    <property type="evidence" value="ECO:0007669"/>
    <property type="project" value="UniProtKB-SubCell"/>
</dbReference>
<evidence type="ECO:0000256" key="9">
    <source>
        <dbReference type="SAM" id="Phobius"/>
    </source>
</evidence>
<dbReference type="SUPFAM" id="SSF56436">
    <property type="entry name" value="C-type lectin-like"/>
    <property type="match status" value="1"/>
</dbReference>
<reference evidence="12" key="1">
    <citation type="submission" date="2025-08" db="UniProtKB">
        <authorList>
            <consortium name="RefSeq"/>
        </authorList>
    </citation>
    <scope>IDENTIFICATION</scope>
</reference>
<keyword evidence="7" id="KW-0675">Receptor</keyword>
<keyword evidence="3" id="KW-0430">Lectin</keyword>
<dbReference type="PANTHER" id="PTHR22800:SF242">
    <property type="entry name" value="NKG2-A_NKG2-B TYPE II INTEGRAL MEMBRANE PROTEIN"/>
    <property type="match status" value="1"/>
</dbReference>
<keyword evidence="11" id="KW-1185">Reference proteome</keyword>
<dbReference type="PROSITE" id="PS50041">
    <property type="entry name" value="C_TYPE_LECTIN_2"/>
    <property type="match status" value="1"/>
</dbReference>
<dbReference type="GeneID" id="103253249"/>
<sequence>MDNHRVIYSKLNLLPNPKNQGRKSKGKKSSILVTEQEITYAELSLPTAIQDLRDNDKTFHSKDLSSLTEKLIAGILGIMCLALIVTMATIVIIHSTATQKQTNSFQNESKQKAYNCSCPEEWFTYSNSCYYLGKETKTWDESVMACASMNSSLLYIDDEEEMKLLNSLVHETWIGVSRNSTDHPWVSIRGTMFKHKHEERF</sequence>
<evidence type="ECO:0000256" key="1">
    <source>
        <dbReference type="ARBA" id="ARBA00004606"/>
    </source>
</evidence>
<dbReference type="InterPro" id="IPR033992">
    <property type="entry name" value="NKR-like_CTLD"/>
</dbReference>
<keyword evidence="4" id="KW-0735">Signal-anchor</keyword>
<dbReference type="GO" id="GO:0030246">
    <property type="term" value="F:carbohydrate binding"/>
    <property type="evidence" value="ECO:0007669"/>
    <property type="project" value="UniProtKB-KW"/>
</dbReference>
<organism evidence="11 12">
    <name type="scientific">Carlito syrichta</name>
    <name type="common">Philippine tarsier</name>
    <name type="synonym">Tarsius syrichta</name>
    <dbReference type="NCBI Taxonomy" id="1868482"/>
    <lineage>
        <taxon>Eukaryota</taxon>
        <taxon>Metazoa</taxon>
        <taxon>Chordata</taxon>
        <taxon>Craniata</taxon>
        <taxon>Vertebrata</taxon>
        <taxon>Euteleostomi</taxon>
        <taxon>Mammalia</taxon>
        <taxon>Eutheria</taxon>
        <taxon>Euarchontoglires</taxon>
        <taxon>Primates</taxon>
        <taxon>Haplorrhini</taxon>
        <taxon>Tarsiiformes</taxon>
        <taxon>Tarsiidae</taxon>
        <taxon>Carlito</taxon>
    </lineage>
</organism>
<evidence type="ECO:0000256" key="4">
    <source>
        <dbReference type="ARBA" id="ARBA00022968"/>
    </source>
</evidence>
<evidence type="ECO:0000259" key="10">
    <source>
        <dbReference type="PROSITE" id="PS50041"/>
    </source>
</evidence>
<dbReference type="RefSeq" id="XP_021564799.1">
    <property type="nucleotide sequence ID" value="XM_021709124.1"/>
</dbReference>
<dbReference type="InterPro" id="IPR016186">
    <property type="entry name" value="C-type_lectin-like/link_sf"/>
</dbReference>
<gene>
    <name evidence="12" type="primary">LOC103253249</name>
</gene>
<dbReference type="KEGG" id="csyr:103253249"/>
<evidence type="ECO:0000313" key="11">
    <source>
        <dbReference type="Proteomes" id="UP000189704"/>
    </source>
</evidence>